<dbReference type="SMART" id="SM00114">
    <property type="entry name" value="CARD"/>
    <property type="match status" value="1"/>
</dbReference>
<evidence type="ECO:0000256" key="8">
    <source>
        <dbReference type="SAM" id="MobiDB-lite"/>
    </source>
</evidence>
<dbReference type="InterPro" id="IPR011029">
    <property type="entry name" value="DEATH-like_dom_sf"/>
</dbReference>
<dbReference type="GO" id="GO:0042981">
    <property type="term" value="P:regulation of apoptotic process"/>
    <property type="evidence" value="ECO:0007669"/>
    <property type="project" value="InterPro"/>
</dbReference>
<dbReference type="CDD" id="cd00032">
    <property type="entry name" value="CASc"/>
    <property type="match status" value="2"/>
</dbReference>
<dbReference type="InterPro" id="IPR033139">
    <property type="entry name" value="Caspase_cys_AS"/>
</dbReference>
<evidence type="ECO:0000256" key="7">
    <source>
        <dbReference type="RuleBase" id="RU003971"/>
    </source>
</evidence>
<feature type="domain" description="Caspase family p10" evidence="9">
    <location>
        <begin position="291"/>
        <end position="384"/>
    </location>
</feature>
<dbReference type="Gene3D" id="3.40.50.1460">
    <property type="match status" value="2"/>
</dbReference>
<gene>
    <name evidence="12" type="ORF">PMEA_00007446</name>
</gene>
<dbReference type="InterPro" id="IPR029030">
    <property type="entry name" value="Caspase-like_dom_sf"/>
</dbReference>
<dbReference type="InterPro" id="IPR002398">
    <property type="entry name" value="Pept_C14"/>
</dbReference>
<dbReference type="InterPro" id="IPR011600">
    <property type="entry name" value="Pept_C14_caspase"/>
</dbReference>
<evidence type="ECO:0000313" key="12">
    <source>
        <dbReference type="EMBL" id="CAH3118690.1"/>
    </source>
</evidence>
<dbReference type="PROSITE" id="PS50208">
    <property type="entry name" value="CASPASE_P20"/>
    <property type="match status" value="2"/>
</dbReference>
<evidence type="ECO:0000256" key="6">
    <source>
        <dbReference type="ARBA" id="ARBA00023145"/>
    </source>
</evidence>
<dbReference type="InterPro" id="IPR015917">
    <property type="entry name" value="Pept_C14A"/>
</dbReference>
<evidence type="ECO:0000313" key="13">
    <source>
        <dbReference type="Proteomes" id="UP001159428"/>
    </source>
</evidence>
<keyword evidence="2" id="KW-0645">Protease</keyword>
<evidence type="ECO:0000259" key="10">
    <source>
        <dbReference type="PROSITE" id="PS50208"/>
    </source>
</evidence>
<dbReference type="GO" id="GO:0004197">
    <property type="term" value="F:cysteine-type endopeptidase activity"/>
    <property type="evidence" value="ECO:0007669"/>
    <property type="project" value="InterPro"/>
</dbReference>
<dbReference type="PROSITE" id="PS50209">
    <property type="entry name" value="CARD"/>
    <property type="match status" value="1"/>
</dbReference>
<evidence type="ECO:0000256" key="2">
    <source>
        <dbReference type="ARBA" id="ARBA00022670"/>
    </source>
</evidence>
<keyword evidence="3" id="KW-0053">Apoptosis</keyword>
<dbReference type="InterPro" id="IPR001309">
    <property type="entry name" value="Pept_C14_p20"/>
</dbReference>
<dbReference type="GO" id="GO:0006508">
    <property type="term" value="P:proteolysis"/>
    <property type="evidence" value="ECO:0007669"/>
    <property type="project" value="UniProtKB-KW"/>
</dbReference>
<dbReference type="PRINTS" id="PR00376">
    <property type="entry name" value="IL1BCENZYME"/>
</dbReference>
<sequence length="674" mass="76274">MQDSEREALRKNRQALLKDLEAKKIASRLFSSNIFSVEDKDEVNSKETKNDQGEALLDILPRKGPKAFKAFCDALHDVSPHLESLLRPIQAEGMPTEGTDGGISTKKPIPSAINPGAAEKENQVEQLEQEIDHPQPLADICVCDDSIYRMAHQPRGIAVIINNKTFQEKTRQMSREGTDLDRDALKKLFHKLLFKLEVHNNKTSAEILEIVEKMSKLDHSNYDAFIFCILSHGEEGVVYGTDDTVPVEKITSRFTSTASLAGKPKIFFFQACQGQKFMEGVDIPDGAQHGKKASVPVEADFLFAHSTVAGYYSWRNSSNGSWFIQSVAKVLRENADHMDLLKMLTRVNSMVSEFESRSHIPMFKNKRQIPCIVSMLRKDFYFFPEKLGHTELINQERNGEHADQADAKLFSFGGSSGSKPSSNTLDTETVYKMDQGKRGIAIIINNKEFLRSSGMDRYPRNGTDVDRDGLSKLFRMLKFEVRVYNNLTKAEIRNIAKEMANYNHSNYNAFIFSILTHGEEGVIYGTDGTLTIKEITSEFKYSASLAGKPKLFFFQACQGHEYMDGMDVTDAPQDNRVSVPAEADFLYAYSTVPGYYSWRNSVNGSWFIQSLTKVFEDNAGRMDILRMLTRVNAMVSTYKSRTGDYYSDSKRQVSSIVSMLRKELYFFPENIEHS</sequence>
<dbReference type="Proteomes" id="UP001159428">
    <property type="component" value="Unassembled WGS sequence"/>
</dbReference>
<evidence type="ECO:0000259" key="9">
    <source>
        <dbReference type="PROSITE" id="PS50207"/>
    </source>
</evidence>
<feature type="domain" description="Caspase family p20" evidence="10">
    <location>
        <begin position="437"/>
        <end position="561"/>
    </location>
</feature>
<evidence type="ECO:0000256" key="5">
    <source>
        <dbReference type="ARBA" id="ARBA00022807"/>
    </source>
</evidence>
<keyword evidence="5" id="KW-0788">Thiol protease</keyword>
<comment type="similarity">
    <text evidence="1 7">Belongs to the peptidase C14A family.</text>
</comment>
<dbReference type="EMBL" id="CALNXJ010000016">
    <property type="protein sequence ID" value="CAH3118690.1"/>
    <property type="molecule type" value="Genomic_DNA"/>
</dbReference>
<dbReference type="CDD" id="cd01671">
    <property type="entry name" value="CARD"/>
    <property type="match status" value="1"/>
</dbReference>
<keyword evidence="6" id="KW-0865">Zymogen</keyword>
<name>A0AAU9WMC2_9CNID</name>
<dbReference type="Pfam" id="PF00656">
    <property type="entry name" value="Peptidase_C14"/>
    <property type="match status" value="2"/>
</dbReference>
<evidence type="ECO:0000256" key="4">
    <source>
        <dbReference type="ARBA" id="ARBA00022801"/>
    </source>
</evidence>
<dbReference type="FunFam" id="3.40.50.1460:FF:000001">
    <property type="entry name" value="Caspase-3 preproprotein"/>
    <property type="match status" value="1"/>
</dbReference>
<dbReference type="AlphaFoldDB" id="A0AAU9WMC2"/>
<feature type="domain" description="Caspase family p10" evidence="9">
    <location>
        <begin position="575"/>
        <end position="668"/>
    </location>
</feature>
<evidence type="ECO:0008006" key="14">
    <source>
        <dbReference type="Google" id="ProtNLM"/>
    </source>
</evidence>
<dbReference type="SMART" id="SM00115">
    <property type="entry name" value="CASc"/>
    <property type="match status" value="2"/>
</dbReference>
<dbReference type="InterPro" id="IPR002138">
    <property type="entry name" value="Pept_C14_p10"/>
</dbReference>
<feature type="domain" description="CARD" evidence="11">
    <location>
        <begin position="1"/>
        <end position="90"/>
    </location>
</feature>
<keyword evidence="4" id="KW-0378">Hydrolase</keyword>
<dbReference type="InterPro" id="IPR001315">
    <property type="entry name" value="CARD"/>
</dbReference>
<feature type="region of interest" description="Disordered" evidence="8">
    <location>
        <begin position="94"/>
        <end position="115"/>
    </location>
</feature>
<evidence type="ECO:0000256" key="1">
    <source>
        <dbReference type="ARBA" id="ARBA00010134"/>
    </source>
</evidence>
<dbReference type="PROSITE" id="PS01122">
    <property type="entry name" value="CASPASE_CYS"/>
    <property type="match status" value="2"/>
</dbReference>
<evidence type="ECO:0000256" key="3">
    <source>
        <dbReference type="ARBA" id="ARBA00022703"/>
    </source>
</evidence>
<accession>A0AAU9WMC2</accession>
<proteinExistence type="inferred from homology"/>
<comment type="caution">
    <text evidence="12">The sequence shown here is derived from an EMBL/GenBank/DDBJ whole genome shotgun (WGS) entry which is preliminary data.</text>
</comment>
<evidence type="ECO:0000259" key="11">
    <source>
        <dbReference type="PROSITE" id="PS50209"/>
    </source>
</evidence>
<dbReference type="Pfam" id="PF00619">
    <property type="entry name" value="CARD"/>
    <property type="match status" value="1"/>
</dbReference>
<dbReference type="GO" id="GO:0006915">
    <property type="term" value="P:apoptotic process"/>
    <property type="evidence" value="ECO:0007669"/>
    <property type="project" value="UniProtKB-KW"/>
</dbReference>
<dbReference type="SUPFAM" id="SSF47986">
    <property type="entry name" value="DEATH domain"/>
    <property type="match status" value="1"/>
</dbReference>
<dbReference type="SUPFAM" id="SSF52129">
    <property type="entry name" value="Caspase-like"/>
    <property type="match status" value="2"/>
</dbReference>
<dbReference type="PANTHER" id="PTHR10454:SF210">
    <property type="entry name" value="CASPASE-2"/>
    <property type="match status" value="1"/>
</dbReference>
<dbReference type="Gene3D" id="1.10.533.10">
    <property type="entry name" value="Death Domain, Fas"/>
    <property type="match status" value="1"/>
</dbReference>
<dbReference type="PANTHER" id="PTHR10454">
    <property type="entry name" value="CASPASE"/>
    <property type="match status" value="1"/>
</dbReference>
<reference evidence="12 13" key="1">
    <citation type="submission" date="2022-05" db="EMBL/GenBank/DDBJ databases">
        <authorList>
            <consortium name="Genoscope - CEA"/>
            <person name="William W."/>
        </authorList>
    </citation>
    <scope>NUCLEOTIDE SEQUENCE [LARGE SCALE GENOMIC DNA]</scope>
</reference>
<organism evidence="12 13">
    <name type="scientific">Pocillopora meandrina</name>
    <dbReference type="NCBI Taxonomy" id="46732"/>
    <lineage>
        <taxon>Eukaryota</taxon>
        <taxon>Metazoa</taxon>
        <taxon>Cnidaria</taxon>
        <taxon>Anthozoa</taxon>
        <taxon>Hexacorallia</taxon>
        <taxon>Scleractinia</taxon>
        <taxon>Astrocoeniina</taxon>
        <taxon>Pocilloporidae</taxon>
        <taxon>Pocillopora</taxon>
    </lineage>
</organism>
<keyword evidence="13" id="KW-1185">Reference proteome</keyword>
<dbReference type="PROSITE" id="PS50207">
    <property type="entry name" value="CASPASE_P10"/>
    <property type="match status" value="2"/>
</dbReference>
<feature type="domain" description="Caspase family p20" evidence="10">
    <location>
        <begin position="154"/>
        <end position="276"/>
    </location>
</feature>
<protein>
    <recommendedName>
        <fullName evidence="14">Caspase-3</fullName>
    </recommendedName>
</protein>